<protein>
    <submittedName>
        <fullName evidence="1">Uncharacterized protein</fullName>
    </submittedName>
</protein>
<dbReference type="EMBL" id="CAUYUJ010004313">
    <property type="protein sequence ID" value="CAK0809084.1"/>
    <property type="molecule type" value="Genomic_DNA"/>
</dbReference>
<accession>A0ABN9QS91</accession>
<name>A0ABN9QS91_9DINO</name>
<dbReference type="Proteomes" id="UP001189429">
    <property type="component" value="Unassembled WGS sequence"/>
</dbReference>
<keyword evidence="2" id="KW-1185">Reference proteome</keyword>
<reference evidence="1" key="1">
    <citation type="submission" date="2023-10" db="EMBL/GenBank/DDBJ databases">
        <authorList>
            <person name="Chen Y."/>
            <person name="Shah S."/>
            <person name="Dougan E. K."/>
            <person name="Thang M."/>
            <person name="Chan C."/>
        </authorList>
    </citation>
    <scope>NUCLEOTIDE SEQUENCE [LARGE SCALE GENOMIC DNA]</scope>
</reference>
<proteinExistence type="predicted"/>
<gene>
    <name evidence="1" type="ORF">PCOR1329_LOCUS14424</name>
</gene>
<evidence type="ECO:0000313" key="1">
    <source>
        <dbReference type="EMBL" id="CAK0809084.1"/>
    </source>
</evidence>
<sequence length="410" mass="45445">MSWWVYTSDGGPDQRVFKRFMCVDAAPNQFIVAVGIPCLMHIGQLTTQTGLHLVDAWMRKLGVPWKYFSSCAKITHCWRDAAAKVLGTWTSLFGAADACEHALKLPPKCVAGRWLSVSATESRLRSASGGAGCDGHLVTALRAALALTDADVKAIADADRDGPGDVALGVIDEARLEQQVAYRQKLGRWRRDALSTVSDPVFWFVVDVMCIVHAPGTHFQLFLQRKPDDVFVSGNHMAQLVEGGLVDFNDEYTDVVLTYDWPGSYKKVQDDPRIDNGMCYNLMLFALEEFLHHAASFHRRVFREFNRFSDSEAVTLAAGSHINLASAVCGDNSQPPEACVLVLPQSAFPTCYWMKMFLLWLECELYRLTFNEGANQQLEFIAHDWTPPAAAAHAGKSRGAHDDAKRGRAC</sequence>
<comment type="caution">
    <text evidence="1">The sequence shown here is derived from an EMBL/GenBank/DDBJ whole genome shotgun (WGS) entry which is preliminary data.</text>
</comment>
<evidence type="ECO:0000313" key="2">
    <source>
        <dbReference type="Proteomes" id="UP001189429"/>
    </source>
</evidence>
<organism evidence="1 2">
    <name type="scientific">Prorocentrum cordatum</name>
    <dbReference type="NCBI Taxonomy" id="2364126"/>
    <lineage>
        <taxon>Eukaryota</taxon>
        <taxon>Sar</taxon>
        <taxon>Alveolata</taxon>
        <taxon>Dinophyceae</taxon>
        <taxon>Prorocentrales</taxon>
        <taxon>Prorocentraceae</taxon>
        <taxon>Prorocentrum</taxon>
    </lineage>
</organism>